<evidence type="ECO:0000313" key="23">
    <source>
        <dbReference type="EMBL" id="KAE9538067.1"/>
    </source>
</evidence>
<evidence type="ECO:0000256" key="11">
    <source>
        <dbReference type="ARBA" id="ARBA00023180"/>
    </source>
</evidence>
<keyword evidence="12" id="KW-0628">Postsynaptic cell membrane</keyword>
<sequence length="1414" mass="160827">MFVSYVFVVTIFLGHIVGQENENVPLSVVGFFDKENSIEQKMFELAIQKVNIDPKFANVFLKAEIKIIDSTDTYMTGLKVCETMESGIGAVFGPSHLESSNIVQSLCETMEVPCIETSWEDTPVKNFNFYFNPYPEPTLLAKGYTAIVHDMDWKSFTLLYQRPESLKRLQDLIQDYSGKTKPNDKQAAAISIIQLPEGNNFRPILKEIKKSLEGHIVLDCDADLLLTVFKQAREVNLLDDYHSFIITSLDAHTVDFSSIVQNLRTNITTVRLIDPLSPYVENIVRDLNFVQQRMNLNMEPLKANKLTVNAILIYDALNVFAKALKGLGMTNKIITEPLQCMNLPFISWSNGFKLMNFMRVIETEGLTGLLRFDNKTGHRSYFTLEMVELIDTGFKKIGLWDPERGMTYTRTSLEMLRDLYAGSKNKTFIVSSKITEPYLMLKEGHSKLEGNDKYEGYAVDLIQMIAEEINITYEFNLRNDGNGKRDKKTNKWNGIIGEVQEMRADLGVCDLTITHERRAAVDFTMPFMNLGISILFSKPEDPKTNLFSFTQPLSFQVWIFTATAYLGLSLVLFFLARITPNEWQNPHPCNPHPEELENSLSLLNCLWFSMGSILCQGSDILPRAFPTRLCAAMWWFFALIMTQSYTANWTAFLTSNRMETTIKNVEDLDKKGFTEGIKFGCVTDQSTASFFQNSDVNLYQKMWSSMELQGDSLMVSDNKQGVDRVKKERNHYAFFMESSSIEYEVQRNCDLTEVGYWLDNKAYGIAMPFNAPHRTLVNMAVLKLSESGALMDLKNKWWSVTDDKRCKDSKKDTAELDVNEVGGMFVILILGCLIAFLFSILEFLWNIRKVAVEEKQLLNQYINSARDMQSAAAVVLFLLSGFAVCAETAEDGERITVVGLFPSEDSIEQIAFELAIHKVNLDPTLSDVKLEGRVEIVDINDGYQTSKKVCESLESGIGAIFGPTGYESSAIVQSICNSMEIPHIETHWKMNPRQQPNYYMNVYPDPVILSRGYTAIVRDMDWTSFTLLYQRDEGLLRLQHLIQDYSELTKLSDTELSAITLIKLPENNDFRPMLKEVKKSLESHIVLDCDTNIILTVLEQAEDVGLMDDYHSFIITSLDAHTINYGHLQFKRTNITAVKLIDPSSPTVTSIMADLEFVQQRMNLDMEVFRADTITVNALLMFDAVNVYAKALRGIGGTKVIKAESNSCANRSNTGWSSGFSLINFMRVIEVDGLTGKLRFDQNSGYRSYFTLEMVELTNTGFKKIGVWDPQNEMSYTRTRNQMLDDLVNANMNKTFIVASKITEPYMMLKIDHKDRIGNDKYEGYVVDLIRMISEEINITYEFKLRNDGNGKKDKKTGKWDGLIGEVHELRADLAVCDLTITHDRRTAVDFTTPFMNLGIAIANMYAHLAYKSF</sequence>
<dbReference type="Pfam" id="PF01094">
    <property type="entry name" value="ANF_receptor"/>
    <property type="match status" value="2"/>
</dbReference>
<comment type="similarity">
    <text evidence="1">Belongs to the glutamate-gated ion channel (TC 1.A.10.1) family.</text>
</comment>
<proteinExistence type="inferred from homology"/>
<dbReference type="GO" id="GO:0038023">
    <property type="term" value="F:signaling receptor activity"/>
    <property type="evidence" value="ECO:0007669"/>
    <property type="project" value="InterPro"/>
</dbReference>
<name>A0A6G0TT25_APHGL</name>
<protein>
    <recommendedName>
        <fullName evidence="25">Glutamate receptor, ionotropic kainate 2</fullName>
    </recommendedName>
</protein>
<keyword evidence="4 19" id="KW-0812">Transmembrane</keyword>
<evidence type="ECO:0000256" key="1">
    <source>
        <dbReference type="ARBA" id="ARBA00008685"/>
    </source>
</evidence>
<evidence type="ECO:0000259" key="21">
    <source>
        <dbReference type="SMART" id="SM00079"/>
    </source>
</evidence>
<gene>
    <name evidence="23" type="ORF">AGLY_006039</name>
</gene>
<dbReference type="Gene3D" id="3.40.50.2300">
    <property type="match status" value="4"/>
</dbReference>
<dbReference type="PANTHER" id="PTHR18966">
    <property type="entry name" value="IONOTROPIC GLUTAMATE RECEPTOR"/>
    <property type="match status" value="1"/>
</dbReference>
<dbReference type="Pfam" id="PF10613">
    <property type="entry name" value="Lig_chan-Glu_bd"/>
    <property type="match status" value="2"/>
</dbReference>
<evidence type="ECO:0000256" key="4">
    <source>
        <dbReference type="ARBA" id="ARBA00022692"/>
    </source>
</evidence>
<feature type="site" description="Crucial to convey clamshell closure to channel opening" evidence="17">
    <location>
        <position position="662"/>
    </location>
</feature>
<dbReference type="FunFam" id="3.40.190.10:FF:000178">
    <property type="entry name" value="Glutamate receptor subunit"/>
    <property type="match status" value="2"/>
</dbReference>
<keyword evidence="24" id="KW-1185">Reference proteome</keyword>
<feature type="domain" description="Ionotropic glutamate receptor C-terminal" evidence="21">
    <location>
        <begin position="427"/>
        <end position="800"/>
    </location>
</feature>
<organism evidence="23 24">
    <name type="scientific">Aphis glycines</name>
    <name type="common">Soybean aphid</name>
    <dbReference type="NCBI Taxonomy" id="307491"/>
    <lineage>
        <taxon>Eukaryota</taxon>
        <taxon>Metazoa</taxon>
        <taxon>Ecdysozoa</taxon>
        <taxon>Arthropoda</taxon>
        <taxon>Hexapoda</taxon>
        <taxon>Insecta</taxon>
        <taxon>Pterygota</taxon>
        <taxon>Neoptera</taxon>
        <taxon>Paraneoptera</taxon>
        <taxon>Hemiptera</taxon>
        <taxon>Sternorrhyncha</taxon>
        <taxon>Aphidomorpha</taxon>
        <taxon>Aphidoidea</taxon>
        <taxon>Aphididae</taxon>
        <taxon>Aphidini</taxon>
        <taxon>Aphis</taxon>
        <taxon>Aphis</taxon>
    </lineage>
</organism>
<feature type="transmembrane region" description="Helical" evidence="19">
    <location>
        <begin position="825"/>
        <end position="847"/>
    </location>
</feature>
<dbReference type="GO" id="GO:0015276">
    <property type="term" value="F:ligand-gated monoatomic ion channel activity"/>
    <property type="evidence" value="ECO:0007669"/>
    <property type="project" value="InterPro"/>
</dbReference>
<evidence type="ECO:0000256" key="15">
    <source>
        <dbReference type="ARBA" id="ARBA00034104"/>
    </source>
</evidence>
<evidence type="ECO:0000256" key="5">
    <source>
        <dbReference type="ARBA" id="ARBA00022729"/>
    </source>
</evidence>
<evidence type="ECO:0000256" key="7">
    <source>
        <dbReference type="ARBA" id="ARBA00023018"/>
    </source>
</evidence>
<keyword evidence="10" id="KW-0675">Receptor</keyword>
<evidence type="ECO:0000256" key="10">
    <source>
        <dbReference type="ARBA" id="ARBA00023170"/>
    </source>
</evidence>
<dbReference type="SUPFAM" id="SSF53850">
    <property type="entry name" value="Periplasmic binding protein-like II"/>
    <property type="match status" value="2"/>
</dbReference>
<dbReference type="Pfam" id="PF00060">
    <property type="entry name" value="Lig_chan"/>
    <property type="match status" value="1"/>
</dbReference>
<dbReference type="EMBL" id="VYZN01000017">
    <property type="protein sequence ID" value="KAE9538067.1"/>
    <property type="molecule type" value="Genomic_DNA"/>
</dbReference>
<evidence type="ECO:0000256" key="18">
    <source>
        <dbReference type="PIRSR" id="PIRSR601508-3"/>
    </source>
</evidence>
<evidence type="ECO:0000256" key="19">
    <source>
        <dbReference type="SAM" id="Phobius"/>
    </source>
</evidence>
<feature type="chain" id="PRO_5026310308" description="Glutamate receptor, ionotropic kainate 2" evidence="20">
    <location>
        <begin position="19"/>
        <end position="1414"/>
    </location>
</feature>
<keyword evidence="9 19" id="KW-0472">Membrane</keyword>
<evidence type="ECO:0008006" key="25">
    <source>
        <dbReference type="Google" id="ProtNLM"/>
    </source>
</evidence>
<accession>A0A6G0TT25</accession>
<dbReference type="GO" id="GO:0045211">
    <property type="term" value="C:postsynaptic membrane"/>
    <property type="evidence" value="ECO:0007669"/>
    <property type="project" value="UniProtKB-SubCell"/>
</dbReference>
<evidence type="ECO:0000256" key="6">
    <source>
        <dbReference type="ARBA" id="ARBA00022989"/>
    </source>
</evidence>
<keyword evidence="11" id="KW-0325">Glycoprotein</keyword>
<keyword evidence="3" id="KW-1003">Cell membrane</keyword>
<dbReference type="InterPro" id="IPR028082">
    <property type="entry name" value="Peripla_BP_I"/>
</dbReference>
<feature type="transmembrane region" description="Helical" evidence="19">
    <location>
        <begin position="599"/>
        <end position="617"/>
    </location>
</feature>
<dbReference type="Gene3D" id="1.10.287.70">
    <property type="match status" value="1"/>
</dbReference>
<feature type="site" description="Interaction with the cone snail toxin Con-ikot-ikot" evidence="17">
    <location>
        <position position="783"/>
    </location>
</feature>
<dbReference type="FunFam" id="3.40.190.10:FF:000060">
    <property type="entry name" value="Glutamate receptor ionotropic, kainate 1"/>
    <property type="match status" value="1"/>
</dbReference>
<feature type="transmembrane region" description="Helical" evidence="19">
    <location>
        <begin position="629"/>
        <end position="647"/>
    </location>
</feature>
<dbReference type="InterPro" id="IPR001320">
    <property type="entry name" value="Iontro_rcpt_C"/>
</dbReference>
<keyword evidence="18" id="KW-1015">Disulfide bond</keyword>
<evidence type="ECO:0000256" key="3">
    <source>
        <dbReference type="ARBA" id="ARBA00022475"/>
    </source>
</evidence>
<feature type="disulfide bond" evidence="18">
    <location>
        <begin position="749"/>
        <end position="806"/>
    </location>
</feature>
<evidence type="ECO:0000256" key="13">
    <source>
        <dbReference type="ARBA" id="ARBA00023286"/>
    </source>
</evidence>
<evidence type="ECO:0000256" key="8">
    <source>
        <dbReference type="ARBA" id="ARBA00023065"/>
    </source>
</evidence>
<feature type="domain" description="Ionotropic glutamate receptor L-glutamate and glycine-binding" evidence="22">
    <location>
        <begin position="437"/>
        <end position="501"/>
    </location>
</feature>
<feature type="binding site" evidence="16">
    <location>
        <position position="737"/>
    </location>
    <ligand>
        <name>L-glutamate</name>
        <dbReference type="ChEBI" id="CHEBI:29985"/>
    </ligand>
</feature>
<keyword evidence="2" id="KW-0813">Transport</keyword>
<dbReference type="SMART" id="SM00079">
    <property type="entry name" value="PBPe"/>
    <property type="match status" value="1"/>
</dbReference>
<feature type="binding site" evidence="16">
    <location>
        <position position="687"/>
    </location>
    <ligand>
        <name>L-glutamate</name>
        <dbReference type="ChEBI" id="CHEBI:29985"/>
    </ligand>
</feature>
<dbReference type="InterPro" id="IPR015683">
    <property type="entry name" value="Ionotropic_Glu_rcpt"/>
</dbReference>
<keyword evidence="5 20" id="KW-0732">Signal</keyword>
<dbReference type="SUPFAM" id="SSF53822">
    <property type="entry name" value="Periplasmic binding protein-like I"/>
    <property type="match status" value="2"/>
</dbReference>
<evidence type="ECO:0000259" key="22">
    <source>
        <dbReference type="SMART" id="SM00918"/>
    </source>
</evidence>
<comment type="caution">
    <text evidence="23">The sequence shown here is derived from an EMBL/GenBank/DDBJ whole genome shotgun (WGS) entry which is preliminary data.</text>
</comment>
<keyword evidence="6 19" id="KW-1133">Transmembrane helix</keyword>
<keyword evidence="13" id="KW-1071">Ligand-gated ion channel</keyword>
<keyword evidence="8" id="KW-0406">Ion transport</keyword>
<feature type="binding site" evidence="16">
    <location>
        <position position="512"/>
    </location>
    <ligand>
        <name>L-glutamate</name>
        <dbReference type="ChEBI" id="CHEBI:29985"/>
    </ligand>
</feature>
<dbReference type="OrthoDB" id="5984008at2759"/>
<reference evidence="23 24" key="1">
    <citation type="submission" date="2019-08" db="EMBL/GenBank/DDBJ databases">
        <title>The genome of the soybean aphid Biotype 1, its phylome, world population structure and adaptation to the North American continent.</title>
        <authorList>
            <person name="Giordano R."/>
            <person name="Donthu R.K."/>
            <person name="Hernandez A.G."/>
            <person name="Wright C.L."/>
            <person name="Zimin A.V."/>
        </authorList>
    </citation>
    <scope>NUCLEOTIDE SEQUENCE [LARGE SCALE GENOMIC DNA]</scope>
    <source>
        <tissue evidence="23">Whole aphids</tissue>
    </source>
</reference>
<feature type="domain" description="Ionotropic glutamate receptor L-glutamate and glycine-binding" evidence="22">
    <location>
        <begin position="1305"/>
        <end position="1369"/>
    </location>
</feature>
<feature type="binding site" evidence="16">
    <location>
        <position position="517"/>
    </location>
    <ligand>
        <name>L-glutamate</name>
        <dbReference type="ChEBI" id="CHEBI:29985"/>
    </ligand>
</feature>
<feature type="site" description="Interaction with the cone snail toxin Con-ikot-ikot" evidence="17">
    <location>
        <position position="485"/>
    </location>
</feature>
<feature type="signal peptide" evidence="20">
    <location>
        <begin position="1"/>
        <end position="18"/>
    </location>
</feature>
<evidence type="ECO:0000256" key="12">
    <source>
        <dbReference type="ARBA" id="ARBA00023257"/>
    </source>
</evidence>
<dbReference type="InterPro" id="IPR019594">
    <property type="entry name" value="Glu/Gly-bd"/>
</dbReference>
<keyword evidence="14" id="KW-0407">Ion channel</keyword>
<dbReference type="FunFam" id="1.10.287.70:FF:000010">
    <property type="entry name" value="Putative glutamate receptor ionotropic kainate 1"/>
    <property type="match status" value="1"/>
</dbReference>
<evidence type="ECO:0000256" key="9">
    <source>
        <dbReference type="ARBA" id="ARBA00023136"/>
    </source>
</evidence>
<evidence type="ECO:0000256" key="2">
    <source>
        <dbReference type="ARBA" id="ARBA00022448"/>
    </source>
</evidence>
<evidence type="ECO:0000256" key="16">
    <source>
        <dbReference type="PIRSR" id="PIRSR601508-1"/>
    </source>
</evidence>
<evidence type="ECO:0000256" key="20">
    <source>
        <dbReference type="SAM" id="SignalP"/>
    </source>
</evidence>
<evidence type="ECO:0000313" key="24">
    <source>
        <dbReference type="Proteomes" id="UP000475862"/>
    </source>
</evidence>
<dbReference type="Gene3D" id="3.40.190.10">
    <property type="entry name" value="Periplasmic binding protein-like II"/>
    <property type="match status" value="3"/>
</dbReference>
<evidence type="ECO:0000256" key="17">
    <source>
        <dbReference type="PIRSR" id="PIRSR601508-2"/>
    </source>
</evidence>
<feature type="binding site" evidence="16">
    <location>
        <position position="686"/>
    </location>
    <ligand>
        <name>L-glutamate</name>
        <dbReference type="ChEBI" id="CHEBI:29985"/>
    </ligand>
</feature>
<dbReference type="CDD" id="cd06382">
    <property type="entry name" value="PBP1_iGluR_Kainate"/>
    <property type="match status" value="2"/>
</dbReference>
<dbReference type="InterPro" id="IPR001828">
    <property type="entry name" value="ANF_lig-bd_rcpt"/>
</dbReference>
<dbReference type="PRINTS" id="PR00177">
    <property type="entry name" value="NMDARECEPTOR"/>
</dbReference>
<evidence type="ECO:0000256" key="14">
    <source>
        <dbReference type="ARBA" id="ARBA00023303"/>
    </source>
</evidence>
<dbReference type="InterPro" id="IPR001508">
    <property type="entry name" value="Iono_Glu_rcpt_met"/>
</dbReference>
<feature type="transmembrane region" description="Helical" evidence="19">
    <location>
        <begin position="557"/>
        <end position="579"/>
    </location>
</feature>
<dbReference type="Proteomes" id="UP000475862">
    <property type="component" value="Unassembled WGS sequence"/>
</dbReference>
<comment type="subcellular location">
    <subcellularLocation>
        <location evidence="15">Postsynaptic cell membrane</location>
        <topology evidence="15">Multi-pass membrane protein</topology>
    </subcellularLocation>
</comment>
<dbReference type="SMART" id="SM00918">
    <property type="entry name" value="Lig_chan-Glu_bd"/>
    <property type="match status" value="2"/>
</dbReference>
<keyword evidence="7" id="KW-0770">Synapse</keyword>